<dbReference type="InterPro" id="IPR001623">
    <property type="entry name" value="DnaJ_domain"/>
</dbReference>
<dbReference type="CDD" id="cd06257">
    <property type="entry name" value="DnaJ"/>
    <property type="match status" value="1"/>
</dbReference>
<accession>A0A0V0QR98</accession>
<dbReference type="GO" id="GO:0051082">
    <property type="term" value="F:unfolded protein binding"/>
    <property type="evidence" value="ECO:0007669"/>
    <property type="project" value="TreeGrafter"/>
</dbReference>
<feature type="domain" description="J" evidence="2">
    <location>
        <begin position="6"/>
        <end position="73"/>
    </location>
</feature>
<evidence type="ECO:0000313" key="3">
    <source>
        <dbReference type="EMBL" id="KRX04788.1"/>
    </source>
</evidence>
<protein>
    <submittedName>
        <fullName evidence="3">DnaJ domain</fullName>
    </submittedName>
</protein>
<dbReference type="PANTHER" id="PTHR43948:SF10">
    <property type="entry name" value="MRJ, ISOFORM E"/>
    <property type="match status" value="1"/>
</dbReference>
<dbReference type="PROSITE" id="PS00636">
    <property type="entry name" value="DNAJ_1"/>
    <property type="match status" value="1"/>
</dbReference>
<reference evidence="3 4" key="1">
    <citation type="journal article" date="2015" name="Sci. Rep.">
        <title>Genome of the facultative scuticociliatosis pathogen Pseudocohnilembus persalinus provides insight into its virulence through horizontal gene transfer.</title>
        <authorList>
            <person name="Xiong J."/>
            <person name="Wang G."/>
            <person name="Cheng J."/>
            <person name="Tian M."/>
            <person name="Pan X."/>
            <person name="Warren A."/>
            <person name="Jiang C."/>
            <person name="Yuan D."/>
            <person name="Miao W."/>
        </authorList>
    </citation>
    <scope>NUCLEOTIDE SEQUENCE [LARGE SCALE GENOMIC DNA]</scope>
    <source>
        <strain evidence="3">36N120E</strain>
    </source>
</reference>
<dbReference type="PROSITE" id="PS50076">
    <property type="entry name" value="DNAJ_2"/>
    <property type="match status" value="1"/>
</dbReference>
<sequence>MSQKKDYYETLGVSKDATEKEIKKAYQKLALKYHPDKFKGSDKEQGKIIFQEIGEAYSVLSDPDKRKKYDRGGFDENEYHSHFSGMNAQDIFKQFFGGRDPFADFFDDDFFGGGFGRSNSHNPQQQQKQQQNRGGFGKMGSFGGFGGFGGFDDDDDFFGGGMGNFGGGFQSFQTSMSSGGGMGGFQGTSIQTSTVVENGKRKTVTKKTTVNQDGTKQVQETIQDQNGNTTQKQYIIGQDNKKYAIKQ</sequence>
<dbReference type="SMART" id="SM00271">
    <property type="entry name" value="DnaJ"/>
    <property type="match status" value="1"/>
</dbReference>
<dbReference type="Gene3D" id="1.10.287.110">
    <property type="entry name" value="DnaJ domain"/>
    <property type="match status" value="1"/>
</dbReference>
<feature type="region of interest" description="Disordered" evidence="1">
    <location>
        <begin position="193"/>
        <end position="214"/>
    </location>
</feature>
<dbReference type="EMBL" id="LDAU01000110">
    <property type="protein sequence ID" value="KRX04788.1"/>
    <property type="molecule type" value="Genomic_DNA"/>
</dbReference>
<dbReference type="Pfam" id="PF00226">
    <property type="entry name" value="DnaJ"/>
    <property type="match status" value="1"/>
</dbReference>
<organism evidence="3 4">
    <name type="scientific">Pseudocohnilembus persalinus</name>
    <name type="common">Ciliate</name>
    <dbReference type="NCBI Taxonomy" id="266149"/>
    <lineage>
        <taxon>Eukaryota</taxon>
        <taxon>Sar</taxon>
        <taxon>Alveolata</taxon>
        <taxon>Ciliophora</taxon>
        <taxon>Intramacronucleata</taxon>
        <taxon>Oligohymenophorea</taxon>
        <taxon>Scuticociliatia</taxon>
        <taxon>Philasterida</taxon>
        <taxon>Pseudocohnilembidae</taxon>
        <taxon>Pseudocohnilembus</taxon>
    </lineage>
</organism>
<dbReference type="InParanoid" id="A0A0V0QR98"/>
<name>A0A0V0QR98_PSEPJ</name>
<dbReference type="OrthoDB" id="10250354at2759"/>
<dbReference type="PRINTS" id="PR00625">
    <property type="entry name" value="JDOMAIN"/>
</dbReference>
<dbReference type="InterPro" id="IPR018253">
    <property type="entry name" value="DnaJ_domain_CS"/>
</dbReference>
<comment type="caution">
    <text evidence="3">The sequence shown here is derived from an EMBL/GenBank/DDBJ whole genome shotgun (WGS) entry which is preliminary data.</text>
</comment>
<proteinExistence type="predicted"/>
<evidence type="ECO:0000313" key="4">
    <source>
        <dbReference type="Proteomes" id="UP000054937"/>
    </source>
</evidence>
<dbReference type="Proteomes" id="UP000054937">
    <property type="component" value="Unassembled WGS sequence"/>
</dbReference>
<dbReference type="GO" id="GO:0051087">
    <property type="term" value="F:protein-folding chaperone binding"/>
    <property type="evidence" value="ECO:0007669"/>
    <property type="project" value="TreeGrafter"/>
</dbReference>
<dbReference type="AlphaFoldDB" id="A0A0V0QR98"/>
<dbReference type="GO" id="GO:0005737">
    <property type="term" value="C:cytoplasm"/>
    <property type="evidence" value="ECO:0007669"/>
    <property type="project" value="TreeGrafter"/>
</dbReference>
<dbReference type="OMA" id="FDFWDNP"/>
<dbReference type="GO" id="GO:0044183">
    <property type="term" value="F:protein folding chaperone"/>
    <property type="evidence" value="ECO:0007669"/>
    <property type="project" value="TreeGrafter"/>
</dbReference>
<feature type="region of interest" description="Disordered" evidence="1">
    <location>
        <begin position="116"/>
        <end position="138"/>
    </location>
</feature>
<gene>
    <name evidence="3" type="ORF">PPERSA_06422</name>
</gene>
<dbReference type="SUPFAM" id="SSF46565">
    <property type="entry name" value="Chaperone J-domain"/>
    <property type="match status" value="1"/>
</dbReference>
<dbReference type="InterPro" id="IPR036869">
    <property type="entry name" value="J_dom_sf"/>
</dbReference>
<dbReference type="GO" id="GO:0005634">
    <property type="term" value="C:nucleus"/>
    <property type="evidence" value="ECO:0007669"/>
    <property type="project" value="TreeGrafter"/>
</dbReference>
<dbReference type="PANTHER" id="PTHR43948">
    <property type="entry name" value="DNAJ HOMOLOG SUBFAMILY B"/>
    <property type="match status" value="1"/>
</dbReference>
<evidence type="ECO:0000256" key="1">
    <source>
        <dbReference type="SAM" id="MobiDB-lite"/>
    </source>
</evidence>
<evidence type="ECO:0000259" key="2">
    <source>
        <dbReference type="PROSITE" id="PS50076"/>
    </source>
</evidence>
<keyword evidence="4" id="KW-1185">Reference proteome</keyword>